<feature type="domain" description="AMP-dependent synthetase/ligase" evidence="3">
    <location>
        <begin position="8"/>
        <end position="382"/>
    </location>
</feature>
<dbReference type="Gene3D" id="3.40.50.12780">
    <property type="entry name" value="N-terminal domain of ligase-like"/>
    <property type="match status" value="1"/>
</dbReference>
<evidence type="ECO:0000256" key="1">
    <source>
        <dbReference type="ARBA" id="ARBA00006432"/>
    </source>
</evidence>
<dbReference type="InterPro" id="IPR000873">
    <property type="entry name" value="AMP-dep_synth/lig_dom"/>
</dbReference>
<dbReference type="SUPFAM" id="SSF56801">
    <property type="entry name" value="Acetyl-CoA synthetase-like"/>
    <property type="match status" value="1"/>
</dbReference>
<dbReference type="Gene3D" id="3.30.300.30">
    <property type="match status" value="1"/>
</dbReference>
<dbReference type="InterPro" id="IPR025110">
    <property type="entry name" value="AMP-bd_C"/>
</dbReference>
<dbReference type="Pfam" id="PF13193">
    <property type="entry name" value="AMP-binding_C"/>
    <property type="match status" value="1"/>
</dbReference>
<sequence>MLNLAVLLEDSARSVPDRTAVIAGDTRLSYSQVDAMASAVAASLVDRGIQPGDRVALSCPNLPFFPVVYYGILKAGATVVPLNVLSTPREIAYYLRDSKAKAFFCFEGNLELPMATWAAEAFDQVPGCEHLVVMTLDPAASSPIESAQTLTEFTSGAPHRFDHLATETTDTAVVLYTSGTTGQPKGAQLSHSNMVQNVQVCHRLFGTVAHDVHLVTLPLFHSFAQTVQMNAGFGSESTLVLLPRFDPAAALGLMEAHQVTMFAGVPTMYWALLNHKDAESFDLPGIAEHLRLAVCGGSSLPLAVMNGFEERFGVPILEGYGLSESSPVATFSRLDRPRRLGSVGFPVWGTQVKVTRDDGTETDVDEPGEIRLRGHHIMTGYLDRPKETAEVLDDQGWFRTGDIGKRDADGYLYIVDRLKEMIIRNGLNVYPREIEEVLTSHPQISLAAVVGVPDDSLGEEVKAYVIRTADADLDEPGLVAWCKEQLAAYKYPRIIEFVDSLPMTATGKILKRELTG</sequence>
<dbReference type="AlphaFoldDB" id="A0A543B2C5"/>
<dbReference type="Proteomes" id="UP000317043">
    <property type="component" value="Unassembled WGS sequence"/>
</dbReference>
<evidence type="ECO:0000313" key="6">
    <source>
        <dbReference type="Proteomes" id="UP000317043"/>
    </source>
</evidence>
<dbReference type="CDD" id="cd05936">
    <property type="entry name" value="FC-FACS_FadD_like"/>
    <property type="match status" value="1"/>
</dbReference>
<dbReference type="OrthoDB" id="9803968at2"/>
<protein>
    <submittedName>
        <fullName evidence="5">Long-chain acyl-CoA synthetase</fullName>
    </submittedName>
</protein>
<keyword evidence="2" id="KW-0436">Ligase</keyword>
<dbReference type="EMBL" id="VFOW01000001">
    <property type="protein sequence ID" value="TQL78988.1"/>
    <property type="molecule type" value="Genomic_DNA"/>
</dbReference>
<dbReference type="InterPro" id="IPR020845">
    <property type="entry name" value="AMP-binding_CS"/>
</dbReference>
<evidence type="ECO:0000259" key="4">
    <source>
        <dbReference type="Pfam" id="PF13193"/>
    </source>
</evidence>
<keyword evidence="6" id="KW-1185">Reference proteome</keyword>
<comment type="similarity">
    <text evidence="1">Belongs to the ATP-dependent AMP-binding enzyme family.</text>
</comment>
<dbReference type="InterPro" id="IPR045851">
    <property type="entry name" value="AMP-bd_C_sf"/>
</dbReference>
<feature type="domain" description="AMP-binding enzyme C-terminal" evidence="4">
    <location>
        <begin position="433"/>
        <end position="508"/>
    </location>
</feature>
<dbReference type="FunFam" id="3.30.300.30:FF:000008">
    <property type="entry name" value="2,3-dihydroxybenzoate-AMP ligase"/>
    <property type="match status" value="1"/>
</dbReference>
<evidence type="ECO:0000313" key="5">
    <source>
        <dbReference type="EMBL" id="TQL78988.1"/>
    </source>
</evidence>
<accession>A0A543B2C5</accession>
<evidence type="ECO:0000259" key="3">
    <source>
        <dbReference type="Pfam" id="PF00501"/>
    </source>
</evidence>
<reference evidence="5 6" key="1">
    <citation type="submission" date="2019-06" db="EMBL/GenBank/DDBJ databases">
        <title>Sequencing the genomes of 1000 actinobacteria strains.</title>
        <authorList>
            <person name="Klenk H.-P."/>
        </authorList>
    </citation>
    <scope>NUCLEOTIDE SEQUENCE [LARGE SCALE GENOMIC DNA]</scope>
    <source>
        <strain evidence="5 6">DSM 45928</strain>
    </source>
</reference>
<gene>
    <name evidence="5" type="ORF">FB566_4587</name>
</gene>
<dbReference type="RefSeq" id="WP_142043955.1">
    <property type="nucleotide sequence ID" value="NZ_JBHTGS010000002.1"/>
</dbReference>
<dbReference type="FunCoup" id="A0A543B2C5">
    <property type="interactions" value="20"/>
</dbReference>
<dbReference type="Pfam" id="PF00501">
    <property type="entry name" value="AMP-binding"/>
    <property type="match status" value="1"/>
</dbReference>
<dbReference type="PANTHER" id="PTHR43767:SF12">
    <property type="entry name" value="AMP-DEPENDENT SYNTHETASE AND LIGASE"/>
    <property type="match status" value="1"/>
</dbReference>
<dbReference type="PANTHER" id="PTHR43767">
    <property type="entry name" value="LONG-CHAIN-FATTY-ACID--COA LIGASE"/>
    <property type="match status" value="1"/>
</dbReference>
<name>A0A543B2C5_9ACTN</name>
<proteinExistence type="inferred from homology"/>
<comment type="caution">
    <text evidence="5">The sequence shown here is derived from an EMBL/GenBank/DDBJ whole genome shotgun (WGS) entry which is preliminary data.</text>
</comment>
<dbReference type="PROSITE" id="PS00455">
    <property type="entry name" value="AMP_BINDING"/>
    <property type="match status" value="1"/>
</dbReference>
<organism evidence="5 6">
    <name type="scientific">Stackebrandtia endophytica</name>
    <dbReference type="NCBI Taxonomy" id="1496996"/>
    <lineage>
        <taxon>Bacteria</taxon>
        <taxon>Bacillati</taxon>
        <taxon>Actinomycetota</taxon>
        <taxon>Actinomycetes</taxon>
        <taxon>Glycomycetales</taxon>
        <taxon>Glycomycetaceae</taxon>
        <taxon>Stackebrandtia</taxon>
    </lineage>
</organism>
<dbReference type="GO" id="GO:0016877">
    <property type="term" value="F:ligase activity, forming carbon-sulfur bonds"/>
    <property type="evidence" value="ECO:0007669"/>
    <property type="project" value="UniProtKB-ARBA"/>
</dbReference>
<dbReference type="InterPro" id="IPR042099">
    <property type="entry name" value="ANL_N_sf"/>
</dbReference>
<evidence type="ECO:0000256" key="2">
    <source>
        <dbReference type="ARBA" id="ARBA00022598"/>
    </source>
</evidence>
<dbReference type="InterPro" id="IPR050237">
    <property type="entry name" value="ATP-dep_AMP-bd_enzyme"/>
</dbReference>
<dbReference type="InParanoid" id="A0A543B2C5"/>